<organism evidence="1">
    <name type="scientific">Marseillevirus LCMAC102</name>
    <dbReference type="NCBI Taxonomy" id="2506603"/>
    <lineage>
        <taxon>Viruses</taxon>
        <taxon>Varidnaviria</taxon>
        <taxon>Bamfordvirae</taxon>
        <taxon>Nucleocytoviricota</taxon>
        <taxon>Megaviricetes</taxon>
        <taxon>Pimascovirales</taxon>
        <taxon>Pimascovirales incertae sedis</taxon>
        <taxon>Marseilleviridae</taxon>
    </lineage>
</organism>
<proteinExistence type="predicted"/>
<reference evidence="1" key="1">
    <citation type="journal article" date="2019" name="MBio">
        <title>Virus Genomes from Deep Sea Sediments Expand the Ocean Megavirome and Support Independent Origins of Viral Gigantism.</title>
        <authorList>
            <person name="Backstrom D."/>
            <person name="Yutin N."/>
            <person name="Jorgensen S.L."/>
            <person name="Dharamshi J."/>
            <person name="Homa F."/>
            <person name="Zaremba-Niedwiedzka K."/>
            <person name="Spang A."/>
            <person name="Wolf Y.I."/>
            <person name="Koonin E.V."/>
            <person name="Ettema T.J."/>
        </authorList>
    </citation>
    <scope>NUCLEOTIDE SEQUENCE</scope>
</reference>
<dbReference type="EMBL" id="MK500334">
    <property type="protein sequence ID" value="QBK86568.1"/>
    <property type="molecule type" value="Genomic_DNA"/>
</dbReference>
<protein>
    <submittedName>
        <fullName evidence="1">Uncharacterized protein</fullName>
    </submittedName>
</protein>
<name>A0A481YTN0_9VIRU</name>
<accession>A0A481YTN0</accession>
<sequence>MATDRQLDVLATRADWFDLPRHLPMRLNAEDFVFFKWSRSLDPSRYTVVVEVLDNAGPPYRGISKLYKSVELPHVQYGWHPRIGVVPDDPKLPAFEAELIRASTYIIPDIDDGSNGRFQMERHGMHRPPGL</sequence>
<gene>
    <name evidence="1" type="ORF">LCMAC102_03630</name>
</gene>
<evidence type="ECO:0000313" key="1">
    <source>
        <dbReference type="EMBL" id="QBK86568.1"/>
    </source>
</evidence>